<name>A0A2C9WP53_MANES</name>
<dbReference type="AlphaFoldDB" id="A0A2C9WP53"/>
<accession>A0A2C9WP53</accession>
<dbReference type="EMBL" id="CM004387">
    <property type="protein sequence ID" value="OAY62108.1"/>
    <property type="molecule type" value="Genomic_DNA"/>
</dbReference>
<sequence>MMMFSCQPFSSSSYADLSHDAFQYLICSFLVPSDLAFNFDRDAHSSQRGWSLAHVDEFLKKLYDHKFP</sequence>
<evidence type="ECO:0000313" key="1">
    <source>
        <dbReference type="EMBL" id="OAY62108.1"/>
    </source>
</evidence>
<reference evidence="1" key="1">
    <citation type="submission" date="2016-02" db="EMBL/GenBank/DDBJ databases">
        <title>WGS assembly of Manihot esculenta.</title>
        <authorList>
            <person name="Bredeson J.V."/>
            <person name="Prochnik S.E."/>
            <person name="Lyons J.B."/>
            <person name="Schmutz J."/>
            <person name="Grimwood J."/>
            <person name="Vrebalov J."/>
            <person name="Bart R.S."/>
            <person name="Amuge T."/>
            <person name="Ferguson M.E."/>
            <person name="Green R."/>
            <person name="Putnam N."/>
            <person name="Stites J."/>
            <person name="Rounsley S."/>
            <person name="Rokhsar D.S."/>
        </authorList>
    </citation>
    <scope>NUCLEOTIDE SEQUENCE [LARGE SCALE GENOMIC DNA]</scope>
    <source>
        <tissue evidence="1">Leaf</tissue>
    </source>
</reference>
<protein>
    <submittedName>
        <fullName evidence="1">Uncharacterized protein</fullName>
    </submittedName>
</protein>
<organism evidence="1">
    <name type="scientific">Manihot esculenta</name>
    <name type="common">Cassava</name>
    <name type="synonym">Jatropha manihot</name>
    <dbReference type="NCBI Taxonomy" id="3983"/>
    <lineage>
        <taxon>Eukaryota</taxon>
        <taxon>Viridiplantae</taxon>
        <taxon>Streptophyta</taxon>
        <taxon>Embryophyta</taxon>
        <taxon>Tracheophyta</taxon>
        <taxon>Spermatophyta</taxon>
        <taxon>Magnoliopsida</taxon>
        <taxon>eudicotyledons</taxon>
        <taxon>Gunneridae</taxon>
        <taxon>Pentapetalae</taxon>
        <taxon>rosids</taxon>
        <taxon>fabids</taxon>
        <taxon>Malpighiales</taxon>
        <taxon>Euphorbiaceae</taxon>
        <taxon>Crotonoideae</taxon>
        <taxon>Manihoteae</taxon>
        <taxon>Manihot</taxon>
    </lineage>
</organism>
<proteinExistence type="predicted"/>
<gene>
    <name evidence="1" type="ORF">MANES_01G242200</name>
</gene>